<dbReference type="Proteomes" id="UP000054538">
    <property type="component" value="Unassembled WGS sequence"/>
</dbReference>
<keyword evidence="1" id="KW-0812">Transmembrane</keyword>
<dbReference type="AlphaFoldDB" id="A0A0D0E591"/>
<keyword evidence="1" id="KW-0472">Membrane</keyword>
<evidence type="ECO:0000256" key="1">
    <source>
        <dbReference type="SAM" id="Phobius"/>
    </source>
</evidence>
<gene>
    <name evidence="3" type="ORF">PAXRUDRAFT_138399</name>
</gene>
<reference evidence="4" key="2">
    <citation type="submission" date="2015-01" db="EMBL/GenBank/DDBJ databases">
        <title>Evolutionary Origins and Diversification of the Mycorrhizal Mutualists.</title>
        <authorList>
            <consortium name="DOE Joint Genome Institute"/>
            <consortium name="Mycorrhizal Genomics Consortium"/>
            <person name="Kohler A."/>
            <person name="Kuo A."/>
            <person name="Nagy L.G."/>
            <person name="Floudas D."/>
            <person name="Copeland A."/>
            <person name="Barry K.W."/>
            <person name="Cichocki N."/>
            <person name="Veneault-Fourrey C."/>
            <person name="LaButti K."/>
            <person name="Lindquist E.A."/>
            <person name="Lipzen A."/>
            <person name="Lundell T."/>
            <person name="Morin E."/>
            <person name="Murat C."/>
            <person name="Riley R."/>
            <person name="Ohm R."/>
            <person name="Sun H."/>
            <person name="Tunlid A."/>
            <person name="Henrissat B."/>
            <person name="Grigoriev I.V."/>
            <person name="Hibbett D.S."/>
            <person name="Martin F."/>
        </authorList>
    </citation>
    <scope>NUCLEOTIDE SEQUENCE [LARGE SCALE GENOMIC DNA]</scope>
    <source>
        <strain evidence="4">Ve08.2h10</strain>
    </source>
</reference>
<sequence>MEASLSPNTVVALASLQTRNYIYVSIAAFWIYGYCLKWSAEYTYVFYTPRGSFKFLYLIARYSPFFLLGFHLCLNLLPNESAGTCNFLDSVCSIFTALSVISAESIFISRTWALWGRSKKILRLILVPFALIIAFNIVVSVGIEQPSQIAAVPPAARGSLTGCYTLHHDNWQIIPFAMIVVFELEVLLLTCIRVIKVYRERMGGLVQIIFQHNVFYFFCGLVLSCINVFAILLLKASSCFRSFQIVMHSVLATNMHLALWSGVGIELDTPRVFEMTTLMQVEFVTPTALTER</sequence>
<accession>A0A0D0E591</accession>
<name>A0A0D0E591_9AGAM</name>
<feature type="transmembrane region" description="Helical" evidence="1">
    <location>
        <begin position="90"/>
        <end position="109"/>
    </location>
</feature>
<feature type="transmembrane region" description="Helical" evidence="1">
    <location>
        <begin position="215"/>
        <end position="234"/>
    </location>
</feature>
<feature type="transmembrane region" description="Helical" evidence="1">
    <location>
        <begin position="121"/>
        <end position="143"/>
    </location>
</feature>
<evidence type="ECO:0000313" key="4">
    <source>
        <dbReference type="Proteomes" id="UP000054538"/>
    </source>
</evidence>
<dbReference type="Pfam" id="PF20151">
    <property type="entry name" value="DUF6533"/>
    <property type="match status" value="1"/>
</dbReference>
<feature type="domain" description="DUF6533" evidence="2">
    <location>
        <begin position="21"/>
        <end position="65"/>
    </location>
</feature>
<dbReference type="InParanoid" id="A0A0D0E591"/>
<evidence type="ECO:0000259" key="2">
    <source>
        <dbReference type="Pfam" id="PF20151"/>
    </source>
</evidence>
<feature type="transmembrane region" description="Helical" evidence="1">
    <location>
        <begin position="56"/>
        <end position="78"/>
    </location>
</feature>
<proteinExistence type="predicted"/>
<evidence type="ECO:0000313" key="3">
    <source>
        <dbReference type="EMBL" id="KIK96469.1"/>
    </source>
</evidence>
<dbReference type="EMBL" id="KN824985">
    <property type="protein sequence ID" value="KIK96469.1"/>
    <property type="molecule type" value="Genomic_DNA"/>
</dbReference>
<keyword evidence="1" id="KW-1133">Transmembrane helix</keyword>
<feature type="transmembrane region" description="Helical" evidence="1">
    <location>
        <begin position="173"/>
        <end position="195"/>
    </location>
</feature>
<reference evidence="3 4" key="1">
    <citation type="submission" date="2014-04" db="EMBL/GenBank/DDBJ databases">
        <authorList>
            <consortium name="DOE Joint Genome Institute"/>
            <person name="Kuo A."/>
            <person name="Kohler A."/>
            <person name="Jargeat P."/>
            <person name="Nagy L.G."/>
            <person name="Floudas D."/>
            <person name="Copeland A."/>
            <person name="Barry K.W."/>
            <person name="Cichocki N."/>
            <person name="Veneault-Fourrey C."/>
            <person name="LaButti K."/>
            <person name="Lindquist E.A."/>
            <person name="Lipzen A."/>
            <person name="Lundell T."/>
            <person name="Morin E."/>
            <person name="Murat C."/>
            <person name="Sun H."/>
            <person name="Tunlid A."/>
            <person name="Henrissat B."/>
            <person name="Grigoriev I.V."/>
            <person name="Hibbett D.S."/>
            <person name="Martin F."/>
            <person name="Nordberg H.P."/>
            <person name="Cantor M.N."/>
            <person name="Hua S.X."/>
        </authorList>
    </citation>
    <scope>NUCLEOTIDE SEQUENCE [LARGE SCALE GENOMIC DNA]</scope>
    <source>
        <strain evidence="3 4">Ve08.2h10</strain>
    </source>
</reference>
<keyword evidence="4" id="KW-1185">Reference proteome</keyword>
<dbReference type="HOGENOM" id="CLU_035509_11_2_1"/>
<dbReference type="OrthoDB" id="2647024at2759"/>
<feature type="transmembrane region" description="Helical" evidence="1">
    <location>
        <begin position="20"/>
        <end position="36"/>
    </location>
</feature>
<protein>
    <recommendedName>
        <fullName evidence="2">DUF6533 domain-containing protein</fullName>
    </recommendedName>
</protein>
<organism evidence="3 4">
    <name type="scientific">Paxillus rubicundulus Ve08.2h10</name>
    <dbReference type="NCBI Taxonomy" id="930991"/>
    <lineage>
        <taxon>Eukaryota</taxon>
        <taxon>Fungi</taxon>
        <taxon>Dikarya</taxon>
        <taxon>Basidiomycota</taxon>
        <taxon>Agaricomycotina</taxon>
        <taxon>Agaricomycetes</taxon>
        <taxon>Agaricomycetidae</taxon>
        <taxon>Boletales</taxon>
        <taxon>Paxilineae</taxon>
        <taxon>Paxillaceae</taxon>
        <taxon>Paxillus</taxon>
    </lineage>
</organism>
<dbReference type="InterPro" id="IPR045340">
    <property type="entry name" value="DUF6533"/>
</dbReference>